<organism evidence="2 3">
    <name type="scientific">Bifidobacterium adolescentis</name>
    <dbReference type="NCBI Taxonomy" id="1680"/>
    <lineage>
        <taxon>Bacteria</taxon>
        <taxon>Bacillati</taxon>
        <taxon>Actinomycetota</taxon>
        <taxon>Actinomycetes</taxon>
        <taxon>Bifidobacteriales</taxon>
        <taxon>Bifidobacteriaceae</taxon>
        <taxon>Bifidobacterium</taxon>
    </lineage>
</organism>
<dbReference type="EMBL" id="CYYI01000001">
    <property type="protein sequence ID" value="CUN41017.1"/>
    <property type="molecule type" value="Genomic_DNA"/>
</dbReference>
<sequence length="369" mass="38992">MDDLSLRVYLENAADADRGGWLELPVAPERLDAFMRGVVGVAEGDGYVVVDHEPGWFGDVLGSGLESFSVSSLNLAARCVAHARDLAVADSVDGDVFLDMLATAAESEDVRFPSGIAALAARAGDVAEFWTEYSLPDSWRAGNSSPDELYGAHVAYGLMGDDAYSSLSYCMDLERLGRDEASNAGVTPGASGFVSDHEPLAPSGPVPDGTLDALEAFASGWRPPSAEYRPFDIADIVCEGETVADYTLEGDGTNWGAPVYQCVVDDGFDAGSDVFGVDVLSVLEDTLRRIRSARAGMGDFDEVAREVMGVEQFRPEMYDDDYGSVPLDLGYALPALLASFEPRPAAASAPDGADPTLLADDSAASSRLV</sequence>
<gene>
    <name evidence="2" type="primary">ardA</name>
    <name evidence="2" type="ORF">ERS852382_00319</name>
</gene>
<evidence type="ECO:0000256" key="1">
    <source>
        <dbReference type="SAM" id="MobiDB-lite"/>
    </source>
</evidence>
<evidence type="ECO:0000313" key="2">
    <source>
        <dbReference type="EMBL" id="CUN41017.1"/>
    </source>
</evidence>
<feature type="region of interest" description="Disordered" evidence="1">
    <location>
        <begin position="344"/>
        <end position="369"/>
    </location>
</feature>
<dbReference type="AlphaFoldDB" id="A0A173WR97"/>
<dbReference type="RefSeq" id="WP_055680072.1">
    <property type="nucleotide sequence ID" value="NZ_CYYI01000001.1"/>
</dbReference>
<evidence type="ECO:0000313" key="3">
    <source>
        <dbReference type="Proteomes" id="UP000095647"/>
    </source>
</evidence>
<proteinExistence type="predicted"/>
<feature type="compositionally biased region" description="Low complexity" evidence="1">
    <location>
        <begin position="344"/>
        <end position="355"/>
    </location>
</feature>
<name>A0A173WR97_BIFAD</name>
<protein>
    <submittedName>
        <fullName evidence="2">Antirestriction protein</fullName>
    </submittedName>
</protein>
<dbReference type="Proteomes" id="UP000095647">
    <property type="component" value="Unassembled WGS sequence"/>
</dbReference>
<reference evidence="2 3" key="1">
    <citation type="submission" date="2015-09" db="EMBL/GenBank/DDBJ databases">
        <authorList>
            <consortium name="Pathogen Informatics"/>
        </authorList>
    </citation>
    <scope>NUCLEOTIDE SEQUENCE [LARGE SCALE GENOMIC DNA]</scope>
    <source>
        <strain evidence="2 3">2789STDY5608824</strain>
    </source>
</reference>
<accession>A0A173WR97</accession>